<evidence type="ECO:0000313" key="2">
    <source>
        <dbReference type="Proteomes" id="UP000678393"/>
    </source>
</evidence>
<protein>
    <submittedName>
        <fullName evidence="1">Uncharacterized protein</fullName>
    </submittedName>
</protein>
<dbReference type="Pfam" id="PF09612">
    <property type="entry name" value="HtrL_YibB"/>
    <property type="match status" value="1"/>
</dbReference>
<organism evidence="1 2">
    <name type="scientific">Candidula unifasciata</name>
    <dbReference type="NCBI Taxonomy" id="100452"/>
    <lineage>
        <taxon>Eukaryota</taxon>
        <taxon>Metazoa</taxon>
        <taxon>Spiralia</taxon>
        <taxon>Lophotrochozoa</taxon>
        <taxon>Mollusca</taxon>
        <taxon>Gastropoda</taxon>
        <taxon>Heterobranchia</taxon>
        <taxon>Euthyneura</taxon>
        <taxon>Panpulmonata</taxon>
        <taxon>Eupulmonata</taxon>
        <taxon>Stylommatophora</taxon>
        <taxon>Helicina</taxon>
        <taxon>Helicoidea</taxon>
        <taxon>Geomitridae</taxon>
        <taxon>Candidula</taxon>
    </lineage>
</organism>
<dbReference type="EMBL" id="CAJHNH020001101">
    <property type="protein sequence ID" value="CAG5121508.1"/>
    <property type="molecule type" value="Genomic_DNA"/>
</dbReference>
<gene>
    <name evidence="1" type="ORF">CUNI_LOCUS7066</name>
</gene>
<reference evidence="1" key="1">
    <citation type="submission" date="2021-04" db="EMBL/GenBank/DDBJ databases">
        <authorList>
            <consortium name="Molecular Ecology Group"/>
        </authorList>
    </citation>
    <scope>NUCLEOTIDE SEQUENCE</scope>
</reference>
<comment type="caution">
    <text evidence="1">The sequence shown here is derived from an EMBL/GenBank/DDBJ whole genome shotgun (WGS) entry which is preliminary data.</text>
</comment>
<proteinExistence type="predicted"/>
<evidence type="ECO:0000313" key="1">
    <source>
        <dbReference type="EMBL" id="CAG5121508.1"/>
    </source>
</evidence>
<sequence length="313" mass="36019">MYYIGLIRRAANPQEITIVTMYINIGGFLKGGGSNYFTPTTYKRWMTTWGWLTNRVIAFFDNDEDLETFRKIRSLQPNDRTVLVKLQRNEIPAFRDLGKISTIFKNASYPKHSPNTVYAEYSCAMNAKYDVLQMAVQRGLVYTEYIAWLDIGLFRNLLEPKLRPKDDRFSLEVPENFNSSTVGMSAVASRNEVSKLSPWEYIRDNRVWVSGAFALATKETMLKFSESYKMILDELLHEGLASTDQQVIGAMYSPGFIKRQRVDIVGYSCHDGQFGLYSSDVIYFCLGYICKDAAEKRLNASRTERMKITGHRH</sequence>
<name>A0A8S3YZD3_9EUPU</name>
<keyword evidence="2" id="KW-1185">Reference proteome</keyword>
<dbReference type="OrthoDB" id="411632at2759"/>
<accession>A0A8S3YZD3</accession>
<dbReference type="AlphaFoldDB" id="A0A8S3YZD3"/>
<dbReference type="InterPro" id="IPR011735">
    <property type="entry name" value="WlaTC/HtrL_glycosyltransf"/>
</dbReference>
<dbReference type="Proteomes" id="UP000678393">
    <property type="component" value="Unassembled WGS sequence"/>
</dbReference>